<gene>
    <name evidence="7" type="ORF">A0U93_09615</name>
</gene>
<organism evidence="7 8">
    <name type="scientific">Neoasaia chiangmaiensis</name>
    <dbReference type="NCBI Taxonomy" id="320497"/>
    <lineage>
        <taxon>Bacteria</taxon>
        <taxon>Pseudomonadati</taxon>
        <taxon>Pseudomonadota</taxon>
        <taxon>Alphaproteobacteria</taxon>
        <taxon>Acetobacterales</taxon>
        <taxon>Acetobacteraceae</taxon>
        <taxon>Neoasaia</taxon>
    </lineage>
</organism>
<evidence type="ECO:0000256" key="6">
    <source>
        <dbReference type="ARBA" id="ARBA00023004"/>
    </source>
</evidence>
<dbReference type="GO" id="GO:0030313">
    <property type="term" value="C:cell envelope"/>
    <property type="evidence" value="ECO:0007669"/>
    <property type="project" value="UniProtKB-SubCell"/>
</dbReference>
<evidence type="ECO:0000313" key="8">
    <source>
        <dbReference type="Proteomes" id="UP000188604"/>
    </source>
</evidence>
<comment type="subcellular location">
    <subcellularLocation>
        <location evidence="1">Cell envelope</location>
    </subcellularLocation>
</comment>
<dbReference type="InterPro" id="IPR004852">
    <property type="entry name" value="Di-haem_cyt_c_peroxidsae"/>
</dbReference>
<dbReference type="KEGG" id="nch:A0U93_09615"/>
<dbReference type="Gene3D" id="1.10.760.10">
    <property type="entry name" value="Cytochrome c-like domain"/>
    <property type="match status" value="2"/>
</dbReference>
<evidence type="ECO:0000256" key="4">
    <source>
        <dbReference type="ARBA" id="ARBA00022729"/>
    </source>
</evidence>
<dbReference type="AlphaFoldDB" id="A0A1U9KQR7"/>
<keyword evidence="2" id="KW-0349">Heme</keyword>
<reference evidence="7 8" key="1">
    <citation type="submission" date="2016-03" db="EMBL/GenBank/DDBJ databases">
        <title>Acetic acid bacteria sequencing.</title>
        <authorList>
            <person name="Brandt J."/>
            <person name="Jakob F."/>
            <person name="Vogel R.F."/>
        </authorList>
    </citation>
    <scope>NUCLEOTIDE SEQUENCE [LARGE SCALE GENOMIC DNA]</scope>
    <source>
        <strain evidence="7 8">NBRC 101099</strain>
    </source>
</reference>
<keyword evidence="5" id="KW-0560">Oxidoreductase</keyword>
<keyword evidence="6" id="KW-0408">Iron</keyword>
<evidence type="ECO:0000256" key="3">
    <source>
        <dbReference type="ARBA" id="ARBA00022723"/>
    </source>
</evidence>
<dbReference type="GO" id="GO:0046872">
    <property type="term" value="F:metal ion binding"/>
    <property type="evidence" value="ECO:0007669"/>
    <property type="project" value="UniProtKB-KW"/>
</dbReference>
<proteinExistence type="predicted"/>
<dbReference type="InterPro" id="IPR009056">
    <property type="entry name" value="Cyt_c-like_dom"/>
</dbReference>
<dbReference type="OrthoDB" id="9805202at2"/>
<sequence>MRTLLVALLIVADMALAQAAPLSPAASLGRDLFTDPILSASGRQSCASCHDPANHYAPSNDLAVQPGGRHMERHGIRAVPSLTYLDEAPAFSTALGNPDGSESGPGGGFDWDGRFDSIGAQSLMPLTTAYEMANPDIMSILRRLADNTGYATRFRALFGKTVLMDEKQGAKALSRVFGAYQHEDSSFHPYTSKYDFYVRGLATLTPAEARGMILFNDAERANCAACHTAGVGPGRDGALSSGQFTDFFFRAVGAPHNPAIDKDLPEGNDLGLCGPLRRDLSPARDPANRRFCGQFMTPTLRNVATRHVFFHNGVFRSLRDVIDFYVTRDITPQRWYRKRIYDDLPIGAAALIDHDDMPFAAQHPGARPVLSQQEEDDIIAFMGTLTDGYTIPTGRKPH</sequence>
<keyword evidence="8" id="KW-1185">Reference proteome</keyword>
<dbReference type="STRING" id="320497.A0U93_09615"/>
<evidence type="ECO:0000256" key="2">
    <source>
        <dbReference type="ARBA" id="ARBA00022617"/>
    </source>
</evidence>
<dbReference type="GO" id="GO:0020037">
    <property type="term" value="F:heme binding"/>
    <property type="evidence" value="ECO:0007669"/>
    <property type="project" value="InterPro"/>
</dbReference>
<dbReference type="InterPro" id="IPR036909">
    <property type="entry name" value="Cyt_c-like_dom_sf"/>
</dbReference>
<evidence type="ECO:0000256" key="5">
    <source>
        <dbReference type="ARBA" id="ARBA00023002"/>
    </source>
</evidence>
<dbReference type="GO" id="GO:0009055">
    <property type="term" value="F:electron transfer activity"/>
    <property type="evidence" value="ECO:0007669"/>
    <property type="project" value="InterPro"/>
</dbReference>
<dbReference type="Proteomes" id="UP000188604">
    <property type="component" value="Chromosome"/>
</dbReference>
<dbReference type="Pfam" id="PF03150">
    <property type="entry name" value="CCP_MauG"/>
    <property type="match status" value="1"/>
</dbReference>
<protein>
    <submittedName>
        <fullName evidence="7">Uncharacterized protein</fullName>
    </submittedName>
</protein>
<evidence type="ECO:0000313" key="7">
    <source>
        <dbReference type="EMBL" id="AQS88153.1"/>
    </source>
</evidence>
<name>A0A1U9KQR7_9PROT</name>
<accession>A0A1U9KQR7</accession>
<keyword evidence="3" id="KW-0479">Metal-binding</keyword>
<dbReference type="PROSITE" id="PS51007">
    <property type="entry name" value="CYTC"/>
    <property type="match status" value="2"/>
</dbReference>
<dbReference type="RefSeq" id="WP_077807167.1">
    <property type="nucleotide sequence ID" value="NZ_BJXS01000003.1"/>
</dbReference>
<dbReference type="InterPro" id="IPR051395">
    <property type="entry name" value="Cytochrome_c_Peroxidase/MauG"/>
</dbReference>
<dbReference type="SUPFAM" id="SSF46626">
    <property type="entry name" value="Cytochrome c"/>
    <property type="match status" value="2"/>
</dbReference>
<evidence type="ECO:0000256" key="1">
    <source>
        <dbReference type="ARBA" id="ARBA00004196"/>
    </source>
</evidence>
<dbReference type="GO" id="GO:0004130">
    <property type="term" value="F:cytochrome-c peroxidase activity"/>
    <property type="evidence" value="ECO:0007669"/>
    <property type="project" value="TreeGrafter"/>
</dbReference>
<dbReference type="EMBL" id="CP014691">
    <property type="protein sequence ID" value="AQS88153.1"/>
    <property type="molecule type" value="Genomic_DNA"/>
</dbReference>
<dbReference type="PANTHER" id="PTHR30600">
    <property type="entry name" value="CYTOCHROME C PEROXIDASE-RELATED"/>
    <property type="match status" value="1"/>
</dbReference>
<keyword evidence="4" id="KW-0732">Signal</keyword>
<dbReference type="PANTHER" id="PTHR30600:SF10">
    <property type="entry name" value="BLL6722 PROTEIN"/>
    <property type="match status" value="1"/>
</dbReference>